<reference evidence="2 3" key="1">
    <citation type="journal article" date="2024" name="bioRxiv">
        <title>A reference genome for Trichogramma kaykai: A tiny desert-dwelling parasitoid wasp with competing sex-ratio distorters.</title>
        <authorList>
            <person name="Culotta J."/>
            <person name="Lindsey A.R."/>
        </authorList>
    </citation>
    <scope>NUCLEOTIDE SEQUENCE [LARGE SCALE GENOMIC DNA]</scope>
    <source>
        <strain evidence="2 3">KSX58</strain>
    </source>
</reference>
<keyword evidence="1" id="KW-0472">Membrane</keyword>
<keyword evidence="1" id="KW-1133">Transmembrane helix</keyword>
<proteinExistence type="predicted"/>
<feature type="transmembrane region" description="Helical" evidence="1">
    <location>
        <begin position="113"/>
        <end position="131"/>
    </location>
</feature>
<keyword evidence="3" id="KW-1185">Reference proteome</keyword>
<evidence type="ECO:0000313" key="2">
    <source>
        <dbReference type="EMBL" id="KAL3404872.1"/>
    </source>
</evidence>
<protein>
    <submittedName>
        <fullName evidence="2">Uncharacterized protein</fullName>
    </submittedName>
</protein>
<sequence length="285" mass="32882">MACDLAQTFCHFSGSNDVGIQTFALSLEYSKKKKIKIKRRVTKNLSRARPPARVHERIQGYTDCTQKFPLSRLRTAAAAACIYLYTLYILHVLQRVRFCCTARSSSSSIAARLLAAPTLTFLLLFFGRFVLHLHLYSTLHVRDFVEPKRKKSNSQDGFISLWSREYEASTVLNFAYNKLINTTSAVCECNIEFRSLFHRARVVRIFHVRRTTHTRVVTLSASELLYELWRFLKSLHVCTYKPYVYSSRAAAGRGGREPLDFLYKARYASSRAPTHFVHIYNNNNT</sequence>
<evidence type="ECO:0000313" key="3">
    <source>
        <dbReference type="Proteomes" id="UP001627154"/>
    </source>
</evidence>
<gene>
    <name evidence="2" type="ORF">TKK_002531</name>
</gene>
<dbReference type="EMBL" id="JBJJXI010000022">
    <property type="protein sequence ID" value="KAL3404872.1"/>
    <property type="molecule type" value="Genomic_DNA"/>
</dbReference>
<organism evidence="2 3">
    <name type="scientific">Trichogramma kaykai</name>
    <dbReference type="NCBI Taxonomy" id="54128"/>
    <lineage>
        <taxon>Eukaryota</taxon>
        <taxon>Metazoa</taxon>
        <taxon>Ecdysozoa</taxon>
        <taxon>Arthropoda</taxon>
        <taxon>Hexapoda</taxon>
        <taxon>Insecta</taxon>
        <taxon>Pterygota</taxon>
        <taxon>Neoptera</taxon>
        <taxon>Endopterygota</taxon>
        <taxon>Hymenoptera</taxon>
        <taxon>Apocrita</taxon>
        <taxon>Proctotrupomorpha</taxon>
        <taxon>Chalcidoidea</taxon>
        <taxon>Trichogrammatidae</taxon>
        <taxon>Trichogramma</taxon>
    </lineage>
</organism>
<keyword evidence="1" id="KW-0812">Transmembrane</keyword>
<dbReference type="AlphaFoldDB" id="A0ABD2XHN8"/>
<dbReference type="Proteomes" id="UP001627154">
    <property type="component" value="Unassembled WGS sequence"/>
</dbReference>
<accession>A0ABD2XHN8</accession>
<name>A0ABD2XHN8_9HYME</name>
<comment type="caution">
    <text evidence="2">The sequence shown here is derived from an EMBL/GenBank/DDBJ whole genome shotgun (WGS) entry which is preliminary data.</text>
</comment>
<evidence type="ECO:0000256" key="1">
    <source>
        <dbReference type="SAM" id="Phobius"/>
    </source>
</evidence>
<feature type="transmembrane region" description="Helical" evidence="1">
    <location>
        <begin position="75"/>
        <end position="93"/>
    </location>
</feature>